<dbReference type="GeneID" id="9596909"/>
<name>D8QE88_SCHCM</name>
<dbReference type="AlphaFoldDB" id="D8QE88"/>
<dbReference type="InParanoid" id="D8QE88"/>
<reference evidence="1 2" key="1">
    <citation type="journal article" date="2010" name="Nat. Biotechnol.">
        <title>Genome sequence of the model mushroom Schizophyllum commune.</title>
        <authorList>
            <person name="Ohm R.A."/>
            <person name="de Jong J.F."/>
            <person name="Lugones L.G."/>
            <person name="Aerts A."/>
            <person name="Kothe E."/>
            <person name="Stajich J.E."/>
            <person name="de Vries R.P."/>
            <person name="Record E."/>
            <person name="Levasseur A."/>
            <person name="Baker S.E."/>
            <person name="Bartholomew K.A."/>
            <person name="Coutinho P.M."/>
            <person name="Erdmann S."/>
            <person name="Fowler T.J."/>
            <person name="Gathman A.C."/>
            <person name="Lombard V."/>
            <person name="Henrissat B."/>
            <person name="Knabe N."/>
            <person name="Kuees U."/>
            <person name="Lilly W.W."/>
            <person name="Lindquist E."/>
            <person name="Lucas S."/>
            <person name="Magnuson J.K."/>
            <person name="Piumi F."/>
            <person name="Raudaskoski M."/>
            <person name="Salamov A."/>
            <person name="Schmutz J."/>
            <person name="Schwarze F.W.M.R."/>
            <person name="vanKuyk P.A."/>
            <person name="Horton J.S."/>
            <person name="Grigoriev I.V."/>
            <person name="Woesten H.A.B."/>
        </authorList>
    </citation>
    <scope>NUCLEOTIDE SEQUENCE [LARGE SCALE GENOMIC DNA]</scope>
    <source>
        <strain evidence="2">H4-8 / FGSC 9210</strain>
    </source>
</reference>
<keyword evidence="2" id="KW-1185">Reference proteome</keyword>
<organism evidence="2">
    <name type="scientific">Schizophyllum commune (strain H4-8 / FGSC 9210)</name>
    <name type="common">Split gill fungus</name>
    <dbReference type="NCBI Taxonomy" id="578458"/>
    <lineage>
        <taxon>Eukaryota</taxon>
        <taxon>Fungi</taxon>
        <taxon>Dikarya</taxon>
        <taxon>Basidiomycota</taxon>
        <taxon>Agaricomycotina</taxon>
        <taxon>Agaricomycetes</taxon>
        <taxon>Agaricomycetidae</taxon>
        <taxon>Agaricales</taxon>
        <taxon>Schizophyllaceae</taxon>
        <taxon>Schizophyllum</taxon>
    </lineage>
</organism>
<dbReference type="Proteomes" id="UP000007431">
    <property type="component" value="Unassembled WGS sequence"/>
</dbReference>
<dbReference type="HOGENOM" id="CLU_132753_0_0_1"/>
<evidence type="ECO:0000313" key="2">
    <source>
        <dbReference type="Proteomes" id="UP000007431"/>
    </source>
</evidence>
<feature type="non-terminal residue" evidence="1">
    <location>
        <position position="167"/>
    </location>
</feature>
<dbReference type="EMBL" id="GL377310">
    <property type="protein sequence ID" value="EFI93809.1"/>
    <property type="molecule type" value="Genomic_DNA"/>
</dbReference>
<accession>D8QE88</accession>
<proteinExistence type="predicted"/>
<dbReference type="VEuPathDB" id="FungiDB:SCHCODRAFT_02636647"/>
<dbReference type="OrthoDB" id="3235454at2759"/>
<sequence>MAPERATKAKSKADDDFAFAASQQSSASSDDAFQTAVAEQIMAAQDKKKKEKERRFLTNAGRRIDGETEAAAESFRTSLEEVQTAFSTFVQDYAQVEDEIRRLWTEVGKIGVGPLAQARQTANVEADRARKDAQVAGLAAMAGAGADMDALISLMDAPEGPGGGGEV</sequence>
<gene>
    <name evidence="1" type="ORF">SCHCODRAFT_112176</name>
</gene>
<protein>
    <submittedName>
        <fullName evidence="1">Uncharacterized protein</fullName>
    </submittedName>
</protein>
<dbReference type="RefSeq" id="XP_003028712.1">
    <property type="nucleotide sequence ID" value="XM_003028666.1"/>
</dbReference>
<dbReference type="eggNOG" id="ENOG502T1HK">
    <property type="taxonomic scope" value="Eukaryota"/>
</dbReference>
<dbReference type="OMA" id="ACEAKHI"/>
<dbReference type="KEGG" id="scm:SCHCO_02636647"/>
<evidence type="ECO:0000313" key="1">
    <source>
        <dbReference type="EMBL" id="EFI93809.1"/>
    </source>
</evidence>